<dbReference type="EMBL" id="QZAJ01000897">
    <property type="protein sequence ID" value="THW05087.1"/>
    <property type="molecule type" value="Genomic_DNA"/>
</dbReference>
<proteinExistence type="predicted"/>
<organism evidence="1 2">
    <name type="scientific">Aureobasidium pullulans</name>
    <name type="common">Black yeast</name>
    <name type="synonym">Pullularia pullulans</name>
    <dbReference type="NCBI Taxonomy" id="5580"/>
    <lineage>
        <taxon>Eukaryota</taxon>
        <taxon>Fungi</taxon>
        <taxon>Dikarya</taxon>
        <taxon>Ascomycota</taxon>
        <taxon>Pezizomycotina</taxon>
        <taxon>Dothideomycetes</taxon>
        <taxon>Dothideomycetidae</taxon>
        <taxon>Dothideales</taxon>
        <taxon>Saccotheciaceae</taxon>
        <taxon>Aureobasidium</taxon>
    </lineage>
</organism>
<reference evidence="1 2" key="1">
    <citation type="submission" date="2018-10" db="EMBL/GenBank/DDBJ databases">
        <title>Fifty Aureobasidium pullulans genomes reveal a recombining polyextremotolerant generalist.</title>
        <authorList>
            <person name="Gostincar C."/>
            <person name="Turk M."/>
            <person name="Zajc J."/>
            <person name="Gunde-Cimerman N."/>
        </authorList>
    </citation>
    <scope>NUCLEOTIDE SEQUENCE [LARGE SCALE GENOMIC DNA]</scope>
    <source>
        <strain evidence="1 2">EXF-11318</strain>
    </source>
</reference>
<accession>A0A4S8V2D9</accession>
<dbReference type="Proteomes" id="UP000308014">
    <property type="component" value="Unassembled WGS sequence"/>
</dbReference>
<name>A0A4S8V2D9_AURPU</name>
<protein>
    <submittedName>
        <fullName evidence="1">Uncharacterized protein</fullName>
    </submittedName>
</protein>
<sequence length="69" mass="8027">MRSTLVHRALHRCSHYSMYMMKLFFPRIQVNTAIKTSLSQHLVVHDGECSRLEAISGAINEKKPNKHDY</sequence>
<gene>
    <name evidence="1" type="ORF">D6D24_10365</name>
</gene>
<comment type="caution">
    <text evidence="1">The sequence shown here is derived from an EMBL/GenBank/DDBJ whole genome shotgun (WGS) entry which is preliminary data.</text>
</comment>
<dbReference type="AlphaFoldDB" id="A0A4S8V2D9"/>
<evidence type="ECO:0000313" key="2">
    <source>
        <dbReference type="Proteomes" id="UP000308014"/>
    </source>
</evidence>
<evidence type="ECO:0000313" key="1">
    <source>
        <dbReference type="EMBL" id="THW05087.1"/>
    </source>
</evidence>